<dbReference type="CDD" id="cd16015">
    <property type="entry name" value="LTA_synthase"/>
    <property type="match status" value="1"/>
</dbReference>
<protein>
    <submittedName>
        <fullName evidence="11">Alkaline phosphatase</fullName>
    </submittedName>
</protein>
<feature type="binding site" evidence="8">
    <location>
        <position position="506"/>
    </location>
    <ligand>
        <name>Mn(2+)</name>
        <dbReference type="ChEBI" id="CHEBI:29035"/>
    </ligand>
</feature>
<dbReference type="Proteomes" id="UP000232196">
    <property type="component" value="Unassembled WGS sequence"/>
</dbReference>
<dbReference type="AlphaFoldDB" id="A0A2M9XBM4"/>
<evidence type="ECO:0000256" key="3">
    <source>
        <dbReference type="ARBA" id="ARBA00022692"/>
    </source>
</evidence>
<keyword evidence="4 9" id="KW-1133">Transmembrane helix</keyword>
<dbReference type="Pfam" id="PF00884">
    <property type="entry name" value="Sulfatase"/>
    <property type="match status" value="1"/>
</dbReference>
<dbReference type="PIRSF" id="PIRSF005091">
    <property type="entry name" value="Mmb_sulf_HI1246"/>
    <property type="match status" value="1"/>
</dbReference>
<feature type="domain" description="Sulfatase N-terminal" evidence="10">
    <location>
        <begin position="280"/>
        <end position="553"/>
    </location>
</feature>
<evidence type="ECO:0000256" key="6">
    <source>
        <dbReference type="PIRSR" id="PIRSR005091-1"/>
    </source>
</evidence>
<keyword evidence="2" id="KW-1003">Cell membrane</keyword>
<keyword evidence="3 9" id="KW-0812">Transmembrane</keyword>
<feature type="binding site" evidence="8">
    <location>
        <position position="332"/>
    </location>
    <ligand>
        <name>Mn(2+)</name>
        <dbReference type="ChEBI" id="CHEBI:29035"/>
    </ligand>
</feature>
<evidence type="ECO:0000313" key="11">
    <source>
        <dbReference type="EMBL" id="PJZ25064.1"/>
    </source>
</evidence>
<dbReference type="InterPro" id="IPR050448">
    <property type="entry name" value="OpgB/LTA_synthase_biosynth"/>
</dbReference>
<gene>
    <name evidence="11" type="ORF">CH357_12685</name>
</gene>
<feature type="transmembrane region" description="Helical" evidence="9">
    <location>
        <begin position="178"/>
        <end position="196"/>
    </location>
</feature>
<dbReference type="PANTHER" id="PTHR47371:SF3">
    <property type="entry name" value="PHOSPHOGLYCEROL TRANSFERASE I"/>
    <property type="match status" value="1"/>
</dbReference>
<dbReference type="InterPro" id="IPR000917">
    <property type="entry name" value="Sulfatase_N"/>
</dbReference>
<feature type="transmembrane region" description="Helical" evidence="9">
    <location>
        <begin position="82"/>
        <end position="104"/>
    </location>
</feature>
<feature type="binding site" evidence="7">
    <location>
        <position position="449"/>
    </location>
    <ligand>
        <name>substrate</name>
    </ligand>
</feature>
<evidence type="ECO:0000256" key="4">
    <source>
        <dbReference type="ARBA" id="ARBA00022989"/>
    </source>
</evidence>
<evidence type="ECO:0000313" key="12">
    <source>
        <dbReference type="Proteomes" id="UP000232196"/>
    </source>
</evidence>
<evidence type="ECO:0000256" key="7">
    <source>
        <dbReference type="PIRSR" id="PIRSR005091-2"/>
    </source>
</evidence>
<keyword evidence="12" id="KW-1185">Reference proteome</keyword>
<dbReference type="InterPro" id="IPR017850">
    <property type="entry name" value="Alkaline_phosphatase_core_sf"/>
</dbReference>
<comment type="caution">
    <text evidence="11">The sequence shown here is derived from an EMBL/GenBank/DDBJ whole genome shotgun (WGS) entry which is preliminary data.</text>
</comment>
<dbReference type="GO" id="GO:0046872">
    <property type="term" value="F:metal ion binding"/>
    <property type="evidence" value="ECO:0007669"/>
    <property type="project" value="UniProtKB-KW"/>
</dbReference>
<reference evidence="11 12" key="1">
    <citation type="submission" date="2017-07" db="EMBL/GenBank/DDBJ databases">
        <title>Leptospira spp. isolated from tropical soils.</title>
        <authorList>
            <person name="Thibeaux R."/>
            <person name="Iraola G."/>
            <person name="Ferres I."/>
            <person name="Bierque E."/>
            <person name="Girault D."/>
            <person name="Soupe-Gilbert M.-E."/>
            <person name="Picardeau M."/>
            <person name="Goarant C."/>
        </authorList>
    </citation>
    <scope>NUCLEOTIDE SEQUENCE [LARGE SCALE GENOMIC DNA]</scope>
    <source>
        <strain evidence="11 12">MCA1-C-A1</strain>
    </source>
</reference>
<proteinExistence type="predicted"/>
<comment type="subcellular location">
    <subcellularLocation>
        <location evidence="1">Cell membrane</location>
        <topology evidence="1">Multi-pass membrane protein</topology>
    </subcellularLocation>
</comment>
<evidence type="ECO:0000256" key="1">
    <source>
        <dbReference type="ARBA" id="ARBA00004651"/>
    </source>
</evidence>
<feature type="binding site" evidence="8">
    <location>
        <position position="288"/>
    </location>
    <ligand>
        <name>Mn(2+)</name>
        <dbReference type="ChEBI" id="CHEBI:29035"/>
    </ligand>
</feature>
<dbReference type="PANTHER" id="PTHR47371">
    <property type="entry name" value="LIPOTEICHOIC ACID SYNTHASE"/>
    <property type="match status" value="1"/>
</dbReference>
<dbReference type="InterPro" id="IPR012160">
    <property type="entry name" value="LtaS-like"/>
</dbReference>
<dbReference type="RefSeq" id="WP_100707141.1">
    <property type="nucleotide sequence ID" value="NZ_NPDL01000005.1"/>
</dbReference>
<feature type="transmembrane region" description="Helical" evidence="9">
    <location>
        <begin position="143"/>
        <end position="162"/>
    </location>
</feature>
<evidence type="ECO:0000256" key="8">
    <source>
        <dbReference type="PIRSR" id="PIRSR005091-3"/>
    </source>
</evidence>
<feature type="binding site" evidence="8">
    <location>
        <position position="505"/>
    </location>
    <ligand>
        <name>Mn(2+)</name>
        <dbReference type="ChEBI" id="CHEBI:29035"/>
    </ligand>
</feature>
<dbReference type="Gene3D" id="3.40.720.10">
    <property type="entry name" value="Alkaline Phosphatase, subunit A"/>
    <property type="match status" value="1"/>
</dbReference>
<name>A0A2M9XBM4_9LEPT</name>
<evidence type="ECO:0000256" key="9">
    <source>
        <dbReference type="SAM" id="Phobius"/>
    </source>
</evidence>
<accession>A0A2M9XBM4</accession>
<evidence type="ECO:0000256" key="5">
    <source>
        <dbReference type="ARBA" id="ARBA00023136"/>
    </source>
</evidence>
<evidence type="ECO:0000259" key="10">
    <source>
        <dbReference type="Pfam" id="PF00884"/>
    </source>
</evidence>
<dbReference type="SUPFAM" id="SSF53649">
    <property type="entry name" value="Alkaline phosphatase-like"/>
    <property type="match status" value="1"/>
</dbReference>
<keyword evidence="5 9" id="KW-0472">Membrane</keyword>
<dbReference type="GO" id="GO:0005886">
    <property type="term" value="C:plasma membrane"/>
    <property type="evidence" value="ECO:0007669"/>
    <property type="project" value="UniProtKB-SubCell"/>
</dbReference>
<dbReference type="EMBL" id="NPDN01000006">
    <property type="protein sequence ID" value="PJZ25064.1"/>
    <property type="molecule type" value="Genomic_DNA"/>
</dbReference>
<sequence length="651" mass="74000">MLKRLPTNFRIILFYSFCFLILLTIFRFTLLFIYFSKLGNSPTSEIITSFLIGIRFDLCVISIVIALSWILSSFHYPNRWIIYRYIWGILPIPLFLWMTGHLIGDTIYFGEADKHLGYEGFVFLGKDLFILIEAAVKNDTLKVVLGLIGIFTGLPALIYLFIKYNGYQYSSENKTKELAQIPISIILLLLLFRGGLQARPLRSTEAIHSENPFLNQLPLNGVFTTIMDLKSKSILPELQMSNEESIRIVQKEIDYPGAKFIDPEYPLLRETLETRKETPPNIVLILLESWTGKFLKPNGDGIVGGKELTPNFNSLIKEGRYYSRFFATGGRTVNGLMSVLTGIPDRPGITVVRTHQVLGNFGGLGSLLKTLGYSTYFVHGGDVGFDNMSFLFPHWGFDTIIGKEEIEKTGKYKSGAWGFYDGDVLEELHRTISKAKQPFAAVSLTLTTHYPYQLPETGKSPYPETMKDGDYFNTYSYSDEAIGKFMEKAKKSPYFQNTIFIFVADHTHHRDLNPFEDRNIPLLIYSPKYIKPGLDPKISSQLDMIPTILGIVGKKVKFSSFGKDLLSNSPQSKPGGSYFAFSSVIGWIENEYALYRSTEGELREAYPMPWSENKSKCASIKETCDEYEQKAKAFLNLSYELLNTNRIFPEK</sequence>
<feature type="transmembrane region" description="Helical" evidence="9">
    <location>
        <begin position="12"/>
        <end position="35"/>
    </location>
</feature>
<feature type="active site" evidence="6">
    <location>
        <position position="332"/>
    </location>
</feature>
<keyword evidence="7" id="KW-0464">Manganese</keyword>
<keyword evidence="7" id="KW-0479">Metal-binding</keyword>
<organism evidence="11 12">
    <name type="scientific">Leptospira hartskeerlii</name>
    <dbReference type="NCBI Taxonomy" id="2023177"/>
    <lineage>
        <taxon>Bacteria</taxon>
        <taxon>Pseudomonadati</taxon>
        <taxon>Spirochaetota</taxon>
        <taxon>Spirochaetia</taxon>
        <taxon>Leptospirales</taxon>
        <taxon>Leptospiraceae</taxon>
        <taxon>Leptospira</taxon>
    </lineage>
</organism>
<evidence type="ECO:0000256" key="2">
    <source>
        <dbReference type="ARBA" id="ARBA00022475"/>
    </source>
</evidence>
<feature type="transmembrane region" description="Helical" evidence="9">
    <location>
        <begin position="47"/>
        <end position="70"/>
    </location>
</feature>
<dbReference type="OrthoDB" id="5901192at2"/>